<evidence type="ECO:0000313" key="6">
    <source>
        <dbReference type="Proteomes" id="UP000466554"/>
    </source>
</evidence>
<gene>
    <name evidence="5" type="ORF">MPRF_56760</name>
</gene>
<feature type="domain" description="Glycosyl transferase family 1" evidence="3">
    <location>
        <begin position="78"/>
        <end position="247"/>
    </location>
</feature>
<dbReference type="CDD" id="cd03794">
    <property type="entry name" value="GT4_WbuB-like"/>
    <property type="match status" value="1"/>
</dbReference>
<evidence type="ECO:0000313" key="5">
    <source>
        <dbReference type="EMBL" id="BBY78777.1"/>
    </source>
</evidence>
<name>A0A7I7UC07_MYCPF</name>
<dbReference type="EMBL" id="AP022598">
    <property type="protein sequence ID" value="BBY78777.1"/>
    <property type="molecule type" value="Genomic_DNA"/>
</dbReference>
<evidence type="ECO:0000256" key="1">
    <source>
        <dbReference type="ARBA" id="ARBA00022676"/>
    </source>
</evidence>
<organism evidence="5 6">
    <name type="scientific">Mycolicibacterium parafortuitum</name>
    <name type="common">Mycobacterium parafortuitum</name>
    <dbReference type="NCBI Taxonomy" id="39692"/>
    <lineage>
        <taxon>Bacteria</taxon>
        <taxon>Bacillati</taxon>
        <taxon>Actinomycetota</taxon>
        <taxon>Actinomycetes</taxon>
        <taxon>Mycobacteriales</taxon>
        <taxon>Mycobacteriaceae</taxon>
        <taxon>Mycolicibacterium</taxon>
    </lineage>
</organism>
<keyword evidence="1" id="KW-0328">Glycosyltransferase</keyword>
<dbReference type="PANTHER" id="PTHR12526">
    <property type="entry name" value="GLYCOSYLTRANSFERASE"/>
    <property type="match status" value="1"/>
</dbReference>
<dbReference type="SUPFAM" id="SSF53756">
    <property type="entry name" value="UDP-Glycosyltransferase/glycogen phosphorylase"/>
    <property type="match status" value="1"/>
</dbReference>
<dbReference type="Gene3D" id="3.40.50.2000">
    <property type="entry name" value="Glycogen Phosphorylase B"/>
    <property type="match status" value="2"/>
</dbReference>
<dbReference type="GO" id="GO:0016757">
    <property type="term" value="F:glycosyltransferase activity"/>
    <property type="evidence" value="ECO:0007669"/>
    <property type="project" value="UniProtKB-KW"/>
</dbReference>
<evidence type="ECO:0000259" key="3">
    <source>
        <dbReference type="Pfam" id="PF00534"/>
    </source>
</evidence>
<protein>
    <recommendedName>
        <fullName evidence="7">Glycosyl transferase family 1 domain-containing protein</fullName>
    </recommendedName>
</protein>
<evidence type="ECO:0000259" key="4">
    <source>
        <dbReference type="Pfam" id="PF13579"/>
    </source>
</evidence>
<dbReference type="AlphaFoldDB" id="A0A7I7UC07"/>
<evidence type="ECO:0000256" key="2">
    <source>
        <dbReference type="ARBA" id="ARBA00022679"/>
    </source>
</evidence>
<proteinExistence type="predicted"/>
<dbReference type="Proteomes" id="UP000466554">
    <property type="component" value="Chromosome"/>
</dbReference>
<dbReference type="Pfam" id="PF00534">
    <property type="entry name" value="Glycos_transf_1"/>
    <property type="match status" value="1"/>
</dbReference>
<evidence type="ECO:0008006" key="7">
    <source>
        <dbReference type="Google" id="ProtNLM"/>
    </source>
</evidence>
<feature type="domain" description="Glycosyltransferase subfamily 4-like N-terminal" evidence="4">
    <location>
        <begin position="14"/>
        <end position="65"/>
    </location>
</feature>
<dbReference type="Pfam" id="PF13579">
    <property type="entry name" value="Glyco_trans_4_4"/>
    <property type="match status" value="1"/>
</dbReference>
<dbReference type="InterPro" id="IPR001296">
    <property type="entry name" value="Glyco_trans_1"/>
</dbReference>
<sequence length="294" mass="31179">MQDLYTLGLAETGEGGGLVQRATRWVESLTLRAADTVAVIHDRFAAYVTDELGVNSSKVVVVRNWTHLKPSKAIDPRTAKKALGWPTDVTLAVHTGNMGAKQGLHNVVEAARLADEIQAPVHFFLIGDGSERKELEQQALGIGRLSFTDPLSDSDYLLALSAADILVLNEKPGVAAMAVPSKLTSYFDAGKPVVAATDGGGITAAEIKSSEAGVVVPAGNPDELLRVIIKLGSDSAACAQYGRNGRHYRETVLDESAAISQWADIVANAQAHKRLRTARGAIDTLGQIPPPTRT</sequence>
<accession>A0A7I7UC07</accession>
<reference evidence="5 6" key="1">
    <citation type="journal article" date="2019" name="Emerg. Microbes Infect.">
        <title>Comprehensive subspecies identification of 175 nontuberculous mycobacteria species based on 7547 genomic profiles.</title>
        <authorList>
            <person name="Matsumoto Y."/>
            <person name="Kinjo T."/>
            <person name="Motooka D."/>
            <person name="Nabeya D."/>
            <person name="Jung N."/>
            <person name="Uechi K."/>
            <person name="Horii T."/>
            <person name="Iida T."/>
            <person name="Fujita J."/>
            <person name="Nakamura S."/>
        </authorList>
    </citation>
    <scope>NUCLEOTIDE SEQUENCE [LARGE SCALE GENOMIC DNA]</scope>
    <source>
        <strain evidence="5 6">JCM 6367</strain>
    </source>
</reference>
<dbReference type="InterPro" id="IPR028098">
    <property type="entry name" value="Glyco_trans_4-like_N"/>
</dbReference>
<keyword evidence="2" id="KW-0808">Transferase</keyword>